<evidence type="ECO:0000256" key="1">
    <source>
        <dbReference type="SAM" id="MobiDB-lite"/>
    </source>
</evidence>
<dbReference type="Gene3D" id="1.10.8.270">
    <property type="entry name" value="putative rabgap domain of human tbc1 domain family member 14 like domains"/>
    <property type="match status" value="1"/>
</dbReference>
<dbReference type="PANTHER" id="PTHR47219">
    <property type="entry name" value="RAB GTPASE-ACTIVATING PROTEIN 1-LIKE"/>
    <property type="match status" value="1"/>
</dbReference>
<dbReference type="PANTHER" id="PTHR47219:SF9">
    <property type="entry name" value="GTPASE ACTIVATING PROTEIN AND CENTROSOME-ASSOCIATED, ISOFORM B"/>
    <property type="match status" value="1"/>
</dbReference>
<dbReference type="InterPro" id="IPR000195">
    <property type="entry name" value="Rab-GAP-TBC_dom"/>
</dbReference>
<sequence>MLPSKFGSVRQQKPPTERRTSLRLDASIVALRYEKTVPAEPPVLIVSRDPTRLSRRPSSSSASSHSSRHRPIVIVPPGMVAPPAEEHPALRGSSSASSSASFSASASSSSSPTPRTSPVSVEEWKRDSGVARNKSTSTIHEEEGEDDYTEAACKSRIPAVGSTVSSLVSSVMSQPSTTAQRIDDPFVDDNSIFAPLTTTLSDPLCVVYNPRCTTPPPPPPPQASHFDTAAPLSSPLSSPSPATVTATSTAPATPTRPSRAAPTVPFSIPYSECVAGRVPSSPTNPPTFSRRSHQSTRRSIQSSPRNSCSSSPPTISRGLSPRSGSRFGIFSQMFSPTQPLWRGSVSASTSNNGGDFSASSTHTPTASAHSTVAAAVRTPEVTASATSTVNATATDPAVALALTGSELEQTHSSEKEQGSSHFWNRSRSASTISNKNSTSTATSVDPTTISSDCDLPFVPIDVSIPCDNLLDDAFMNTVSFSNRGSIMLGAQDAALVDGAIQQCSMASASIDSASSASASTNTDTLATPNNDESDSGCATPTPMPTPSNAAPRSVIPTSPTTPTTPKSQSQDLPRPSDESNDMNNPVKGADDGSPQDPSSTPDIRVLAADVEKESQKVRSLYTVGDGSHGEPGKRRSYCERLEPTPEVPSEENELDPAQSHLSPAWQMPASGSSSSLRSRVGYLEDWDDLEGARVDRYGFITLPPPAGTRIGTPTETRSASGSPRKRSILQRRDPYSLTSTLSGSGRRTPTRKVSARSLNTQTSELSVSTSLRSSRSVIRQASNLLPHNRDRRWMDEAGDMLDAAPSLQDIVDEIQAEKLTEVMKKKEWERSEKWRRMAKVVRKGGEGEGMEFEFDTKNPKLIERTWKGIPDRWRAAAWWSFMATSARAHEGMMLEDNIVAEFHRLQLRSSPDDVQIDLDVPRTISRHIMFRRRYRGGQRLLFRVLHAISIYYPETGYVQGMASLAATLLCYFDEEKCFVMLVRMWQLRGLARLYRPGFEELMAAMSDFSQHWLHKEVASKLDELCIDTTAYGTRWYLTLFNLSVPFPAQLRIWDVFLLLGDGSSAASEHRRPESNSSSSGEYDVLHATSAALAQALREVLLDAEFENAMKALTSSIPVKDEDLLMKVVKAEYKQHHGKKRT</sequence>
<feature type="region of interest" description="Disordered" evidence="1">
    <location>
        <begin position="39"/>
        <end position="151"/>
    </location>
</feature>
<keyword evidence="4" id="KW-1185">Reference proteome</keyword>
<proteinExistence type="predicted"/>
<dbReference type="Gene3D" id="1.10.472.80">
    <property type="entry name" value="Ypt/Rab-GAP domain of gyp1p, domain 3"/>
    <property type="match status" value="1"/>
</dbReference>
<feature type="compositionally biased region" description="Basic and acidic residues" evidence="1">
    <location>
        <begin position="408"/>
        <end position="418"/>
    </location>
</feature>
<feature type="compositionally biased region" description="Low complexity" evidence="1">
    <location>
        <begin position="93"/>
        <end position="111"/>
    </location>
</feature>
<dbReference type="PROSITE" id="PS50086">
    <property type="entry name" value="TBC_RABGAP"/>
    <property type="match status" value="1"/>
</dbReference>
<feature type="compositionally biased region" description="Low complexity" evidence="1">
    <location>
        <begin position="56"/>
        <end position="65"/>
    </location>
</feature>
<dbReference type="GO" id="GO:0005096">
    <property type="term" value="F:GTPase activator activity"/>
    <property type="evidence" value="ECO:0007669"/>
    <property type="project" value="TreeGrafter"/>
</dbReference>
<dbReference type="FunFam" id="1.10.8.270:FF:000023">
    <property type="entry name" value="TBC domain-containing protein C1778.09"/>
    <property type="match status" value="1"/>
</dbReference>
<gene>
    <name evidence="3" type="ORF">KAF25_003130</name>
</gene>
<evidence type="ECO:0000259" key="2">
    <source>
        <dbReference type="PROSITE" id="PS50086"/>
    </source>
</evidence>
<feature type="compositionally biased region" description="Polar residues" evidence="1">
    <location>
        <begin position="520"/>
        <end position="530"/>
    </location>
</feature>
<dbReference type="SUPFAM" id="SSF47923">
    <property type="entry name" value="Ypt/Rab-GAP domain of gyp1p"/>
    <property type="match status" value="2"/>
</dbReference>
<dbReference type="Proteomes" id="UP000782241">
    <property type="component" value="Unassembled WGS sequence"/>
</dbReference>
<dbReference type="InterPro" id="IPR035969">
    <property type="entry name" value="Rab-GAP_TBC_sf"/>
</dbReference>
<dbReference type="InterPro" id="IPR050302">
    <property type="entry name" value="Rab_GAP_TBC_domain"/>
</dbReference>
<feature type="region of interest" description="Disordered" evidence="1">
    <location>
        <begin position="407"/>
        <end position="448"/>
    </location>
</feature>
<feature type="region of interest" description="Disordered" evidence="1">
    <location>
        <begin position="704"/>
        <end position="772"/>
    </location>
</feature>
<evidence type="ECO:0000313" key="3">
    <source>
        <dbReference type="EMBL" id="KAG5660524.1"/>
    </source>
</evidence>
<dbReference type="GO" id="GO:0031267">
    <property type="term" value="F:small GTPase binding"/>
    <property type="evidence" value="ECO:0007669"/>
    <property type="project" value="TreeGrafter"/>
</dbReference>
<feature type="compositionally biased region" description="Polar residues" evidence="1">
    <location>
        <begin position="345"/>
        <end position="354"/>
    </location>
</feature>
<organism evidence="3 4">
    <name type="scientific">Fusarium avenaceum</name>
    <dbReference type="NCBI Taxonomy" id="40199"/>
    <lineage>
        <taxon>Eukaryota</taxon>
        <taxon>Fungi</taxon>
        <taxon>Dikarya</taxon>
        <taxon>Ascomycota</taxon>
        <taxon>Pezizomycotina</taxon>
        <taxon>Sordariomycetes</taxon>
        <taxon>Hypocreomycetidae</taxon>
        <taxon>Hypocreales</taxon>
        <taxon>Nectriaceae</taxon>
        <taxon>Fusarium</taxon>
        <taxon>Fusarium tricinctum species complex</taxon>
    </lineage>
</organism>
<feature type="compositionally biased region" description="Polar residues" evidence="1">
    <location>
        <begin position="736"/>
        <end position="747"/>
    </location>
</feature>
<feature type="compositionally biased region" description="Basic and acidic residues" evidence="1">
    <location>
        <begin position="627"/>
        <end position="643"/>
    </location>
</feature>
<dbReference type="AlphaFoldDB" id="A0A9P7KSS2"/>
<feature type="compositionally biased region" description="Low complexity" evidence="1">
    <location>
        <begin position="762"/>
        <end position="772"/>
    </location>
</feature>
<feature type="compositionally biased region" description="Low complexity" evidence="1">
    <location>
        <begin position="228"/>
        <end position="265"/>
    </location>
</feature>
<dbReference type="FunFam" id="1.10.472.80:FF:000055">
    <property type="entry name" value="TBC domain-containing protein C1778.09"/>
    <property type="match status" value="1"/>
</dbReference>
<protein>
    <recommendedName>
        <fullName evidence="2">Rab-GAP TBC domain-containing protein</fullName>
    </recommendedName>
</protein>
<feature type="domain" description="Rab-GAP TBC" evidence="2">
    <location>
        <begin position="868"/>
        <end position="1060"/>
    </location>
</feature>
<feature type="compositionally biased region" description="Low complexity" evidence="1">
    <location>
        <begin position="299"/>
        <end position="313"/>
    </location>
</feature>
<evidence type="ECO:0000313" key="4">
    <source>
        <dbReference type="Proteomes" id="UP000782241"/>
    </source>
</evidence>
<feature type="region of interest" description="Disordered" evidence="1">
    <location>
        <begin position="215"/>
        <end position="372"/>
    </location>
</feature>
<accession>A0A9P7KSS2</accession>
<comment type="caution">
    <text evidence="3">The sequence shown here is derived from an EMBL/GenBank/DDBJ whole genome shotgun (WGS) entry which is preliminary data.</text>
</comment>
<dbReference type="SMART" id="SM00164">
    <property type="entry name" value="TBC"/>
    <property type="match status" value="1"/>
</dbReference>
<feature type="compositionally biased region" description="Polar residues" evidence="1">
    <location>
        <begin position="711"/>
        <end position="721"/>
    </location>
</feature>
<feature type="compositionally biased region" description="Low complexity" evidence="1">
    <location>
        <begin position="357"/>
        <end position="372"/>
    </location>
</feature>
<feature type="region of interest" description="Disordered" evidence="1">
    <location>
        <begin position="513"/>
        <end position="674"/>
    </location>
</feature>
<feature type="region of interest" description="Disordered" evidence="1">
    <location>
        <begin position="1"/>
        <end position="22"/>
    </location>
</feature>
<feature type="compositionally biased region" description="Polar residues" evidence="1">
    <location>
        <begin position="419"/>
        <end position="448"/>
    </location>
</feature>
<feature type="compositionally biased region" description="Low complexity" evidence="1">
    <location>
        <begin position="556"/>
        <end position="565"/>
    </location>
</feature>
<dbReference type="Pfam" id="PF00566">
    <property type="entry name" value="RabGAP-TBC"/>
    <property type="match status" value="1"/>
</dbReference>
<reference evidence="3" key="1">
    <citation type="submission" date="2021-04" db="EMBL/GenBank/DDBJ databases">
        <title>Draft genome of Fusarium avenaceum strain F156N33, isolated from an atmospheric sample in Virginia.</title>
        <authorList>
            <person name="Yang S."/>
            <person name="Vinatzer B.A."/>
            <person name="Coleman J."/>
        </authorList>
    </citation>
    <scope>NUCLEOTIDE SEQUENCE</scope>
    <source>
        <strain evidence="3">F156N33</strain>
    </source>
</reference>
<dbReference type="EMBL" id="JAGPUO010000009">
    <property type="protein sequence ID" value="KAG5660524.1"/>
    <property type="molecule type" value="Genomic_DNA"/>
</dbReference>
<name>A0A9P7KSS2_9HYPO</name>